<dbReference type="EMBL" id="MN148384">
    <property type="protein sequence ID" value="QGW59113.1"/>
    <property type="molecule type" value="Genomic_DNA"/>
</dbReference>
<feature type="transmembrane region" description="Helical" evidence="6">
    <location>
        <begin position="258"/>
        <end position="281"/>
    </location>
</feature>
<protein>
    <submittedName>
        <fullName evidence="7">Wzx</fullName>
    </submittedName>
</protein>
<keyword evidence="4 6" id="KW-1133">Transmembrane helix</keyword>
<accession>A0A6B9D241</accession>
<dbReference type="PANTHER" id="PTHR30250">
    <property type="entry name" value="PST FAMILY PREDICTED COLANIC ACID TRANSPORTER"/>
    <property type="match status" value="1"/>
</dbReference>
<keyword evidence="2" id="KW-1003">Cell membrane</keyword>
<dbReference type="InterPro" id="IPR002797">
    <property type="entry name" value="Polysacc_synth"/>
</dbReference>
<feature type="transmembrane region" description="Helical" evidence="6">
    <location>
        <begin position="173"/>
        <end position="195"/>
    </location>
</feature>
<dbReference type="AlphaFoldDB" id="A0A6B9D241"/>
<dbReference type="Pfam" id="PF01943">
    <property type="entry name" value="Polysacc_synt"/>
    <property type="match status" value="1"/>
</dbReference>
<evidence type="ECO:0000313" key="7">
    <source>
        <dbReference type="EMBL" id="QGW59113.1"/>
    </source>
</evidence>
<feature type="transmembrane region" description="Helical" evidence="6">
    <location>
        <begin position="333"/>
        <end position="353"/>
    </location>
</feature>
<keyword evidence="3 6" id="KW-0812">Transmembrane</keyword>
<evidence type="ECO:0000256" key="3">
    <source>
        <dbReference type="ARBA" id="ARBA00022692"/>
    </source>
</evidence>
<feature type="transmembrane region" description="Helical" evidence="6">
    <location>
        <begin position="148"/>
        <end position="167"/>
    </location>
</feature>
<evidence type="ECO:0000256" key="4">
    <source>
        <dbReference type="ARBA" id="ARBA00022989"/>
    </source>
</evidence>
<sequence length="428" mass="49184">MKEYIFRLLKNSRIQNSMWMVLEKGVAFFGLIFVVSAVAKYLGPEVYGYLALAASVFSIVNVVARLGLDQVYFKTASKNQKNNNILLKNMMNMISLIYFPLSIIVLGVFYFRIESTYFIFFIATAIANYFSAIDMRSIHFNAILMSRLNVIANTIGLMVSLAIRYLIVNFQLHIQWLCVPIIIVTLLPYLFRLYVDHKKNIFERTYTYNKYIFRKYRTYFLAVGIPLVISMLSVSIYLQSANFFLAALKGSHAVGIYAVGSMLAGAWYFIPTTIVISFLSIVYKTNNEKDYVEQAGLILRYLLLITLTIIAILYFLSEYIILWLYGIAFKESILIFKILLFSYFFSVIGFYFYRLVMKFGGYNFLAKKMTITCILNIILSYLLIKAYGVIGAAYAALITEFVSNLIFNLFYKNILMPKVILKALGGKP</sequence>
<comment type="subcellular location">
    <subcellularLocation>
        <location evidence="1">Cell membrane</location>
        <topology evidence="1">Multi-pass membrane protein</topology>
    </subcellularLocation>
</comment>
<feature type="transmembrane region" description="Helical" evidence="6">
    <location>
        <begin position="21"/>
        <end position="42"/>
    </location>
</feature>
<feature type="transmembrane region" description="Helical" evidence="6">
    <location>
        <begin position="365"/>
        <end position="384"/>
    </location>
</feature>
<keyword evidence="5 6" id="KW-0472">Membrane</keyword>
<evidence type="ECO:0000256" key="2">
    <source>
        <dbReference type="ARBA" id="ARBA00022475"/>
    </source>
</evidence>
<feature type="transmembrane region" description="Helical" evidence="6">
    <location>
        <begin position="48"/>
        <end position="68"/>
    </location>
</feature>
<evidence type="ECO:0000256" key="1">
    <source>
        <dbReference type="ARBA" id="ARBA00004651"/>
    </source>
</evidence>
<dbReference type="InterPro" id="IPR050833">
    <property type="entry name" value="Poly_Biosynth_Transport"/>
</dbReference>
<evidence type="ECO:0000256" key="6">
    <source>
        <dbReference type="SAM" id="Phobius"/>
    </source>
</evidence>
<organism evidence="7">
    <name type="scientific">Acinetobacter baumannii</name>
    <dbReference type="NCBI Taxonomy" id="470"/>
    <lineage>
        <taxon>Bacteria</taxon>
        <taxon>Pseudomonadati</taxon>
        <taxon>Pseudomonadota</taxon>
        <taxon>Gammaproteobacteria</taxon>
        <taxon>Moraxellales</taxon>
        <taxon>Moraxellaceae</taxon>
        <taxon>Acinetobacter</taxon>
        <taxon>Acinetobacter calcoaceticus/baumannii complex</taxon>
    </lineage>
</organism>
<feature type="transmembrane region" description="Helical" evidence="6">
    <location>
        <begin position="216"/>
        <end position="238"/>
    </location>
</feature>
<name>A0A6B9D241_ACIBA</name>
<dbReference type="GO" id="GO:0005886">
    <property type="term" value="C:plasma membrane"/>
    <property type="evidence" value="ECO:0007669"/>
    <property type="project" value="UniProtKB-SubCell"/>
</dbReference>
<evidence type="ECO:0000256" key="5">
    <source>
        <dbReference type="ARBA" id="ARBA00023136"/>
    </source>
</evidence>
<dbReference type="PANTHER" id="PTHR30250:SF11">
    <property type="entry name" value="O-ANTIGEN TRANSPORTER-RELATED"/>
    <property type="match status" value="1"/>
</dbReference>
<reference evidence="7" key="1">
    <citation type="submission" date="2019-07" db="EMBL/GenBank/DDBJ databases">
        <title>Sequence of the Acinetobacter baumannii KL51 capsule biosynthesis gene cluster.</title>
        <authorList>
            <person name="Kenyon J.J."/>
            <person name="Hall R.M."/>
            <person name="Holt K.E."/>
            <person name="Baker S."/>
        </authorList>
    </citation>
    <scope>NUCLEOTIDE SEQUENCE</scope>
</reference>
<feature type="transmembrane region" description="Helical" evidence="6">
    <location>
        <begin position="301"/>
        <end position="327"/>
    </location>
</feature>
<feature type="transmembrane region" description="Helical" evidence="6">
    <location>
        <begin position="89"/>
        <end position="111"/>
    </location>
</feature>
<gene>
    <name evidence="7" type="primary">wzx</name>
</gene>
<proteinExistence type="predicted"/>
<feature type="transmembrane region" description="Helical" evidence="6">
    <location>
        <begin position="117"/>
        <end position="136"/>
    </location>
</feature>
<dbReference type="RefSeq" id="WP_111811537.1">
    <property type="nucleotide sequence ID" value="NZ_CP059039.1"/>
</dbReference>
<feature type="transmembrane region" description="Helical" evidence="6">
    <location>
        <begin position="390"/>
        <end position="411"/>
    </location>
</feature>